<accession>A0A6J4PU84</accession>
<feature type="chain" id="PRO_5026965201" evidence="2">
    <location>
        <begin position="23"/>
        <end position="102"/>
    </location>
</feature>
<evidence type="ECO:0000256" key="1">
    <source>
        <dbReference type="SAM" id="MobiDB-lite"/>
    </source>
</evidence>
<evidence type="ECO:0000256" key="2">
    <source>
        <dbReference type="SAM" id="SignalP"/>
    </source>
</evidence>
<gene>
    <name evidence="3" type="ORF">AVDCRST_MAG94-7297</name>
</gene>
<feature type="signal peptide" evidence="2">
    <location>
        <begin position="1"/>
        <end position="22"/>
    </location>
</feature>
<proteinExistence type="predicted"/>
<name>A0A6J4PU84_9CYAN</name>
<sequence length="102" mass="11697">MKYAVYPIATVMVLMDMGTTMAQSLPSLNHLTPLQRQQFSRDLVPSSAQDFFRAGQANLEQEIRLLTRRRSPNEPLLNVKQDLQVQPEPNGEPPRLQHDRTQ</sequence>
<organism evidence="3">
    <name type="scientific">uncultured Leptolyngbya sp</name>
    <dbReference type="NCBI Taxonomy" id="332963"/>
    <lineage>
        <taxon>Bacteria</taxon>
        <taxon>Bacillati</taxon>
        <taxon>Cyanobacteriota</taxon>
        <taxon>Cyanophyceae</taxon>
        <taxon>Leptolyngbyales</taxon>
        <taxon>Leptolyngbyaceae</taxon>
        <taxon>Leptolyngbya group</taxon>
        <taxon>Leptolyngbya</taxon>
        <taxon>environmental samples</taxon>
    </lineage>
</organism>
<keyword evidence="2" id="KW-0732">Signal</keyword>
<reference evidence="3" key="1">
    <citation type="submission" date="2020-02" db="EMBL/GenBank/DDBJ databases">
        <authorList>
            <person name="Meier V. D."/>
        </authorList>
    </citation>
    <scope>NUCLEOTIDE SEQUENCE</scope>
    <source>
        <strain evidence="3">AVDCRST_MAG94</strain>
    </source>
</reference>
<evidence type="ECO:0000313" key="3">
    <source>
        <dbReference type="EMBL" id="CAA9426251.1"/>
    </source>
</evidence>
<protein>
    <submittedName>
        <fullName evidence="3">Uncharacterized protein</fullName>
    </submittedName>
</protein>
<dbReference type="AlphaFoldDB" id="A0A6J4PU84"/>
<dbReference type="EMBL" id="CADCTY010002492">
    <property type="protein sequence ID" value="CAA9426251.1"/>
    <property type="molecule type" value="Genomic_DNA"/>
</dbReference>
<feature type="region of interest" description="Disordered" evidence="1">
    <location>
        <begin position="69"/>
        <end position="102"/>
    </location>
</feature>